<keyword evidence="10 14" id="KW-0472">Membrane</keyword>
<evidence type="ECO:0000256" key="14">
    <source>
        <dbReference type="SAM" id="Phobius"/>
    </source>
</evidence>
<evidence type="ECO:0000256" key="13">
    <source>
        <dbReference type="RuleBase" id="RU362091"/>
    </source>
</evidence>
<evidence type="ECO:0000256" key="7">
    <source>
        <dbReference type="ARBA" id="ARBA00022989"/>
    </source>
</evidence>
<gene>
    <name evidence="15" type="ORF">KUV26_23030</name>
</gene>
<keyword evidence="7 14" id="KW-1133">Transmembrane helix</keyword>
<evidence type="ECO:0000256" key="8">
    <source>
        <dbReference type="ARBA" id="ARBA00023053"/>
    </source>
</evidence>
<evidence type="ECO:0000256" key="9">
    <source>
        <dbReference type="ARBA" id="ARBA00023065"/>
    </source>
</evidence>
<proteinExistence type="inferred from homology"/>
<evidence type="ECO:0000256" key="5">
    <source>
        <dbReference type="ARBA" id="ARBA00022692"/>
    </source>
</evidence>
<organism evidence="15 16">
    <name type="scientific">Leisingera daeponensis</name>
    <dbReference type="NCBI Taxonomy" id="405746"/>
    <lineage>
        <taxon>Bacteria</taxon>
        <taxon>Pseudomonadati</taxon>
        <taxon>Pseudomonadota</taxon>
        <taxon>Alphaproteobacteria</taxon>
        <taxon>Rhodobacterales</taxon>
        <taxon>Roseobacteraceae</taxon>
        <taxon>Leisingera</taxon>
    </lineage>
</organism>
<dbReference type="InterPro" id="IPR038377">
    <property type="entry name" value="Na/Glc_symporter_sf"/>
</dbReference>
<protein>
    <submittedName>
        <fullName evidence="15">Uncharacterized protein</fullName>
    </submittedName>
</protein>
<dbReference type="PANTHER" id="PTHR48086">
    <property type="entry name" value="SODIUM/PROLINE SYMPORTER-RELATED"/>
    <property type="match status" value="1"/>
</dbReference>
<evidence type="ECO:0000256" key="11">
    <source>
        <dbReference type="ARBA" id="ARBA00023201"/>
    </source>
</evidence>
<keyword evidence="3" id="KW-0813">Transport</keyword>
<evidence type="ECO:0000256" key="2">
    <source>
        <dbReference type="ARBA" id="ARBA00006434"/>
    </source>
</evidence>
<feature type="transmembrane region" description="Helical" evidence="14">
    <location>
        <begin position="46"/>
        <end position="65"/>
    </location>
</feature>
<sequence>MYRRLFKSQATEAEKMRAARLSVVIISVLSLFVAFLMTDIISAYQWVLRISTTTLVIPFLAVMFWRRATSKGCASAMLSAIVVTVIWPLLGTGIDPVIPGMLT</sequence>
<feature type="transmembrane region" description="Helical" evidence="14">
    <location>
        <begin position="72"/>
        <end position="90"/>
    </location>
</feature>
<dbReference type="InterPro" id="IPR001734">
    <property type="entry name" value="Na/solute_symporter"/>
</dbReference>
<evidence type="ECO:0000256" key="10">
    <source>
        <dbReference type="ARBA" id="ARBA00023136"/>
    </source>
</evidence>
<keyword evidence="16" id="KW-1185">Reference proteome</keyword>
<feature type="transmembrane region" description="Helical" evidence="14">
    <location>
        <begin position="21"/>
        <end position="40"/>
    </location>
</feature>
<reference evidence="15 16" key="1">
    <citation type="submission" date="2021-06" db="EMBL/GenBank/DDBJ databases">
        <title>50 bacteria genomes isolated from Dapeng, Shenzhen, China.</title>
        <authorList>
            <person name="Zheng W."/>
            <person name="Yu S."/>
            <person name="Huang Y."/>
        </authorList>
    </citation>
    <scope>NUCLEOTIDE SEQUENCE [LARGE SCALE GENOMIC DNA]</scope>
    <source>
        <strain evidence="15 16">DP1N14-2</strain>
    </source>
</reference>
<keyword evidence="6" id="KW-0769">Symport</keyword>
<comment type="subcellular location">
    <subcellularLocation>
        <location evidence="1">Cell membrane</location>
        <topology evidence="1">Multi-pass membrane protein</topology>
    </subcellularLocation>
</comment>
<evidence type="ECO:0000313" key="15">
    <source>
        <dbReference type="EMBL" id="MBY6142309.1"/>
    </source>
</evidence>
<keyword evidence="8" id="KW-0915">Sodium</keyword>
<evidence type="ECO:0000256" key="6">
    <source>
        <dbReference type="ARBA" id="ARBA00022847"/>
    </source>
</evidence>
<dbReference type="Gene3D" id="1.20.1730.10">
    <property type="entry name" value="Sodium/glucose cotransporter"/>
    <property type="match status" value="1"/>
</dbReference>
<keyword evidence="5 14" id="KW-0812">Transmembrane</keyword>
<dbReference type="EMBL" id="JAHVJA010000027">
    <property type="protein sequence ID" value="MBY6142309.1"/>
    <property type="molecule type" value="Genomic_DNA"/>
</dbReference>
<accession>A0ABS7NM72</accession>
<evidence type="ECO:0000256" key="3">
    <source>
        <dbReference type="ARBA" id="ARBA00022448"/>
    </source>
</evidence>
<dbReference type="Proteomes" id="UP000766629">
    <property type="component" value="Unassembled WGS sequence"/>
</dbReference>
<dbReference type="Pfam" id="PF00474">
    <property type="entry name" value="SSF"/>
    <property type="match status" value="1"/>
</dbReference>
<evidence type="ECO:0000256" key="12">
    <source>
        <dbReference type="ARBA" id="ARBA00033708"/>
    </source>
</evidence>
<dbReference type="PANTHER" id="PTHR48086:SF3">
    <property type="entry name" value="SODIUM_PROLINE SYMPORTER"/>
    <property type="match status" value="1"/>
</dbReference>
<evidence type="ECO:0000313" key="16">
    <source>
        <dbReference type="Proteomes" id="UP000766629"/>
    </source>
</evidence>
<evidence type="ECO:0000256" key="4">
    <source>
        <dbReference type="ARBA" id="ARBA00022475"/>
    </source>
</evidence>
<dbReference type="InterPro" id="IPR050277">
    <property type="entry name" value="Sodium:Solute_Symporter"/>
</dbReference>
<keyword evidence="9" id="KW-0406">Ion transport</keyword>
<comment type="catalytic activity">
    <reaction evidence="12">
        <text>L-proline(in) + Na(+)(in) = L-proline(out) + Na(+)(out)</text>
        <dbReference type="Rhea" id="RHEA:28967"/>
        <dbReference type="ChEBI" id="CHEBI:29101"/>
        <dbReference type="ChEBI" id="CHEBI:60039"/>
    </reaction>
</comment>
<comment type="caution">
    <text evidence="15">The sequence shown here is derived from an EMBL/GenBank/DDBJ whole genome shotgun (WGS) entry which is preliminary data.</text>
</comment>
<dbReference type="PROSITE" id="PS50283">
    <property type="entry name" value="NA_SOLUT_SYMP_3"/>
    <property type="match status" value="1"/>
</dbReference>
<comment type="similarity">
    <text evidence="2 13">Belongs to the sodium:solute symporter (SSF) (TC 2.A.21) family.</text>
</comment>
<keyword evidence="11" id="KW-0739">Sodium transport</keyword>
<evidence type="ECO:0000256" key="1">
    <source>
        <dbReference type="ARBA" id="ARBA00004651"/>
    </source>
</evidence>
<keyword evidence="4" id="KW-1003">Cell membrane</keyword>
<name>A0ABS7NM72_9RHOB</name>